<keyword evidence="4" id="KW-0255">Endonuclease</keyword>
<dbReference type="InterPro" id="IPR038570">
    <property type="entry name" value="HicA_sf"/>
</dbReference>
<dbReference type="Proteomes" id="UP000070560">
    <property type="component" value="Chromosome"/>
</dbReference>
<protein>
    <submittedName>
        <fullName evidence="8">YcfA-like protein</fullName>
    </submittedName>
</protein>
<dbReference type="Pfam" id="PF07927">
    <property type="entry name" value="HicA_toxin"/>
    <property type="match status" value="1"/>
</dbReference>
<evidence type="ECO:0000256" key="4">
    <source>
        <dbReference type="ARBA" id="ARBA00022759"/>
    </source>
</evidence>
<keyword evidence="3" id="KW-0540">Nuclease</keyword>
<gene>
    <name evidence="8" type="ORF">HS1_001106</name>
</gene>
<dbReference type="GO" id="GO:0003729">
    <property type="term" value="F:mRNA binding"/>
    <property type="evidence" value="ECO:0007669"/>
    <property type="project" value="InterPro"/>
</dbReference>
<keyword evidence="5" id="KW-0378">Hydrolase</keyword>
<name>A0A7U4QKB3_DESA2</name>
<dbReference type="InterPro" id="IPR012933">
    <property type="entry name" value="HicA_mRNA_interferase"/>
</dbReference>
<evidence type="ECO:0000313" key="9">
    <source>
        <dbReference type="Proteomes" id="UP000070560"/>
    </source>
</evidence>
<dbReference type="EMBL" id="CP013015">
    <property type="protein sequence ID" value="AMM40910.1"/>
    <property type="molecule type" value="Genomic_DNA"/>
</dbReference>
<reference evidence="8 9" key="1">
    <citation type="submission" date="2015-10" db="EMBL/GenBank/DDBJ databases">
        <title>Candidatus Desulfofervidus auxilii, a hydrogenotrophic sulfate-reducing bacterium involved in the thermophilic anaerobic oxidation of methane.</title>
        <authorList>
            <person name="Krukenberg V."/>
            <person name="Richter M."/>
            <person name="Wegener G."/>
        </authorList>
    </citation>
    <scope>NUCLEOTIDE SEQUENCE [LARGE SCALE GENOMIC DNA]</scope>
    <source>
        <strain evidence="8 9">HS1</strain>
    </source>
</reference>
<evidence type="ECO:0000313" key="8">
    <source>
        <dbReference type="EMBL" id="AMM40910.1"/>
    </source>
</evidence>
<keyword evidence="2" id="KW-1277">Toxin-antitoxin system</keyword>
<evidence type="ECO:0000256" key="2">
    <source>
        <dbReference type="ARBA" id="ARBA00022649"/>
    </source>
</evidence>
<evidence type="ECO:0000256" key="3">
    <source>
        <dbReference type="ARBA" id="ARBA00022722"/>
    </source>
</evidence>
<keyword evidence="9" id="KW-1185">Reference proteome</keyword>
<dbReference type="AlphaFoldDB" id="A0A7U4QKB3"/>
<evidence type="ECO:0000256" key="7">
    <source>
        <dbReference type="ARBA" id="ARBA00023016"/>
    </source>
</evidence>
<accession>A0A7U4QKB3</accession>
<evidence type="ECO:0000256" key="1">
    <source>
        <dbReference type="ARBA" id="ARBA00006620"/>
    </source>
</evidence>
<dbReference type="GO" id="GO:0016787">
    <property type="term" value="F:hydrolase activity"/>
    <property type="evidence" value="ECO:0007669"/>
    <property type="project" value="UniProtKB-KW"/>
</dbReference>
<organism evidence="8 9">
    <name type="scientific">Desulfofervidus auxilii</name>
    <dbReference type="NCBI Taxonomy" id="1621989"/>
    <lineage>
        <taxon>Bacteria</taxon>
        <taxon>Pseudomonadati</taxon>
        <taxon>Thermodesulfobacteriota</taxon>
        <taxon>Candidatus Desulfofervidia</taxon>
        <taxon>Candidatus Desulfofervidales</taxon>
        <taxon>Candidatus Desulfofervidaceae</taxon>
        <taxon>Candidatus Desulfofervidus</taxon>
    </lineage>
</organism>
<dbReference type="GO" id="GO:0004519">
    <property type="term" value="F:endonuclease activity"/>
    <property type="evidence" value="ECO:0007669"/>
    <property type="project" value="UniProtKB-KW"/>
</dbReference>
<dbReference type="RefSeq" id="WP_066062105.1">
    <property type="nucleotide sequence ID" value="NZ_CP013015.1"/>
</dbReference>
<evidence type="ECO:0000256" key="6">
    <source>
        <dbReference type="ARBA" id="ARBA00022884"/>
    </source>
</evidence>
<dbReference type="Gene3D" id="3.30.920.30">
    <property type="entry name" value="Hypothetical protein"/>
    <property type="match status" value="1"/>
</dbReference>
<dbReference type="SUPFAM" id="SSF54786">
    <property type="entry name" value="YcfA/nrd intein domain"/>
    <property type="match status" value="1"/>
</dbReference>
<comment type="similarity">
    <text evidence="1">Belongs to the HicA mRNA interferase family.</text>
</comment>
<proteinExistence type="inferred from homology"/>
<keyword evidence="7" id="KW-0346">Stress response</keyword>
<evidence type="ECO:0000256" key="5">
    <source>
        <dbReference type="ARBA" id="ARBA00022801"/>
    </source>
</evidence>
<keyword evidence="6" id="KW-0694">RNA-binding</keyword>
<dbReference type="KEGG" id="daw:HS1_001106"/>
<sequence length="79" mass="9385">MDKRLLRLDSRKVIKILEKEGFKLSRKKGSHFQYVGYVKGQKMRVTVIVNQKRFAPKTLKSMIEQSGLSEREWLELMDE</sequence>